<evidence type="ECO:0000256" key="2">
    <source>
        <dbReference type="SAM" id="SignalP"/>
    </source>
</evidence>
<sequence length="124" mass="13340">MKKVGTALLSCALMIMVAVPAFAQVNNSGSGGSVVLKGEPPTVTPYAIKSVDGGNGRWDYGTRLTITLKKKVWSNLDHNTKTHRSSAEIDGKYDDSGWVPKRTTSKASSIGPRKSVGYANWDVR</sequence>
<dbReference type="RefSeq" id="WP_184250993.1">
    <property type="nucleotide sequence ID" value="NZ_BAAACU010000034.1"/>
</dbReference>
<evidence type="ECO:0000256" key="1">
    <source>
        <dbReference type="SAM" id="MobiDB-lite"/>
    </source>
</evidence>
<accession>A0A841RJ38</accession>
<evidence type="ECO:0000313" key="3">
    <source>
        <dbReference type="EMBL" id="MBB6514260.1"/>
    </source>
</evidence>
<feature type="signal peptide" evidence="2">
    <location>
        <begin position="1"/>
        <end position="23"/>
    </location>
</feature>
<keyword evidence="4" id="KW-1185">Reference proteome</keyword>
<reference evidence="3 4" key="1">
    <citation type="submission" date="2020-08" db="EMBL/GenBank/DDBJ databases">
        <title>Genomic Encyclopedia of Type Strains, Phase IV (KMG-IV): sequencing the most valuable type-strain genomes for metagenomic binning, comparative biology and taxonomic classification.</title>
        <authorList>
            <person name="Goeker M."/>
        </authorList>
    </citation>
    <scope>NUCLEOTIDE SEQUENCE [LARGE SCALE GENOMIC DNA]</scope>
    <source>
        <strain evidence="3 4">DSM 11805</strain>
    </source>
</reference>
<dbReference type="AlphaFoldDB" id="A0A841RJ38"/>
<protein>
    <recommendedName>
        <fullName evidence="5">Lactococcin 972 family bacteriocin</fullName>
    </recommendedName>
</protein>
<name>A0A841RJ38_9BACI</name>
<dbReference type="Gene3D" id="2.60.40.2850">
    <property type="match status" value="1"/>
</dbReference>
<feature type="compositionally biased region" description="Basic and acidic residues" evidence="1">
    <location>
        <begin position="85"/>
        <end position="95"/>
    </location>
</feature>
<comment type="caution">
    <text evidence="3">The sequence shown here is derived from an EMBL/GenBank/DDBJ whole genome shotgun (WGS) entry which is preliminary data.</text>
</comment>
<evidence type="ECO:0008006" key="5">
    <source>
        <dbReference type="Google" id="ProtNLM"/>
    </source>
</evidence>
<organism evidence="3 4">
    <name type="scientific">Gracilibacillus halotolerans</name>
    <dbReference type="NCBI Taxonomy" id="74386"/>
    <lineage>
        <taxon>Bacteria</taxon>
        <taxon>Bacillati</taxon>
        <taxon>Bacillota</taxon>
        <taxon>Bacilli</taxon>
        <taxon>Bacillales</taxon>
        <taxon>Bacillaceae</taxon>
        <taxon>Gracilibacillus</taxon>
    </lineage>
</organism>
<gene>
    <name evidence="3" type="ORF">GGQ92_003083</name>
</gene>
<dbReference type="Pfam" id="PF09683">
    <property type="entry name" value="Lactococcin_972"/>
    <property type="match status" value="1"/>
</dbReference>
<keyword evidence="2" id="KW-0732">Signal</keyword>
<dbReference type="EMBL" id="JACHON010000027">
    <property type="protein sequence ID" value="MBB6514260.1"/>
    <property type="molecule type" value="Genomic_DNA"/>
</dbReference>
<feature type="region of interest" description="Disordered" evidence="1">
    <location>
        <begin position="79"/>
        <end position="111"/>
    </location>
</feature>
<dbReference type="InterPro" id="IPR006540">
    <property type="entry name" value="Lactococcin_972"/>
</dbReference>
<dbReference type="Proteomes" id="UP000572212">
    <property type="component" value="Unassembled WGS sequence"/>
</dbReference>
<evidence type="ECO:0000313" key="4">
    <source>
        <dbReference type="Proteomes" id="UP000572212"/>
    </source>
</evidence>
<proteinExistence type="predicted"/>
<feature type="chain" id="PRO_5032389601" description="Lactococcin 972 family bacteriocin" evidence="2">
    <location>
        <begin position="24"/>
        <end position="124"/>
    </location>
</feature>